<evidence type="ECO:0000313" key="4">
    <source>
        <dbReference type="Proteomes" id="UP001229952"/>
    </source>
</evidence>
<gene>
    <name evidence="3" type="ORF">P8A22_00675</name>
</gene>
<dbReference type="PANTHER" id="PTHR36453:SF1">
    <property type="entry name" value="RIGHT HANDED BETA HELIX DOMAIN-CONTAINING PROTEIN"/>
    <property type="match status" value="1"/>
</dbReference>
<keyword evidence="1" id="KW-0732">Signal</keyword>
<proteinExistence type="predicted"/>
<evidence type="ECO:0000259" key="2">
    <source>
        <dbReference type="Pfam" id="PF13229"/>
    </source>
</evidence>
<evidence type="ECO:0000313" key="3">
    <source>
        <dbReference type="EMBL" id="WLQ38695.1"/>
    </source>
</evidence>
<dbReference type="PANTHER" id="PTHR36453">
    <property type="entry name" value="SECRETED PROTEIN-RELATED"/>
    <property type="match status" value="1"/>
</dbReference>
<dbReference type="RefSeq" id="WP_306085392.1">
    <property type="nucleotide sequence ID" value="NZ_CP120992.1"/>
</dbReference>
<evidence type="ECO:0000256" key="1">
    <source>
        <dbReference type="SAM" id="SignalP"/>
    </source>
</evidence>
<accession>A0ABY9HVW7</accession>
<feature type="domain" description="Right handed beta helix" evidence="2">
    <location>
        <begin position="352"/>
        <end position="447"/>
    </location>
</feature>
<dbReference type="EMBL" id="CP120992">
    <property type="protein sequence ID" value="WLQ38695.1"/>
    <property type="molecule type" value="Genomic_DNA"/>
</dbReference>
<dbReference type="InterPro" id="IPR006626">
    <property type="entry name" value="PbH1"/>
</dbReference>
<reference evidence="3 4" key="1">
    <citation type="submission" date="2023-03" db="EMBL/GenBank/DDBJ databases">
        <title>Isolation and description of six Streptomyces strains from soil environments, able to metabolize different microbial glucans.</title>
        <authorList>
            <person name="Widen T."/>
            <person name="Larsbrink J."/>
        </authorList>
    </citation>
    <scope>NUCLEOTIDE SEQUENCE [LARGE SCALE GENOMIC DNA]</scope>
    <source>
        <strain evidence="3 4">Mut2</strain>
    </source>
</reference>
<name>A0ABY9HVW7_9ACTN</name>
<dbReference type="InterPro" id="IPR012334">
    <property type="entry name" value="Pectin_lyas_fold"/>
</dbReference>
<dbReference type="Pfam" id="PF13229">
    <property type="entry name" value="Beta_helix"/>
    <property type="match status" value="1"/>
</dbReference>
<dbReference type="Gene3D" id="2.160.20.10">
    <property type="entry name" value="Single-stranded right-handed beta-helix, Pectin lyase-like"/>
    <property type="match status" value="2"/>
</dbReference>
<dbReference type="InterPro" id="IPR039448">
    <property type="entry name" value="Beta_helix"/>
</dbReference>
<dbReference type="Proteomes" id="UP001229952">
    <property type="component" value="Chromosome"/>
</dbReference>
<feature type="signal peptide" evidence="1">
    <location>
        <begin position="1"/>
        <end position="31"/>
    </location>
</feature>
<organism evidence="3 4">
    <name type="scientific">Streptomyces laculatispora</name>
    <dbReference type="NCBI Taxonomy" id="887464"/>
    <lineage>
        <taxon>Bacteria</taxon>
        <taxon>Bacillati</taxon>
        <taxon>Actinomycetota</taxon>
        <taxon>Actinomycetes</taxon>
        <taxon>Kitasatosporales</taxon>
        <taxon>Streptomycetaceae</taxon>
        <taxon>Streptomyces</taxon>
    </lineage>
</organism>
<protein>
    <submittedName>
        <fullName evidence="3">Right-handed parallel beta-helix repeat-containing protein</fullName>
    </submittedName>
</protein>
<keyword evidence="4" id="KW-1185">Reference proteome</keyword>
<dbReference type="SMART" id="SM00710">
    <property type="entry name" value="PbH1"/>
    <property type="match status" value="5"/>
</dbReference>
<dbReference type="PROSITE" id="PS51318">
    <property type="entry name" value="TAT"/>
    <property type="match status" value="1"/>
</dbReference>
<dbReference type="SUPFAM" id="SSF51126">
    <property type="entry name" value="Pectin lyase-like"/>
    <property type="match status" value="1"/>
</dbReference>
<sequence length="718" mass="76965">MSRFSRRDLLRAAGAVGAGASAALIAGPAHAGTGDRRDRAEDQKSFFVAMDGKDSNRGTQAAPFATPEKARDAIRAWRQGAPGRATAPVTVFLRGGTYRRTRSFTLEAQDSGAPGRPVTYAAYNGEQVRLVGGVDLPATGFEAVSDEAIRNRLPAGSRDIVREFDLKALGITDYGQIVQTGYGLPRTVTPPELFFNSEAMTLARYPSTGFLAVGQVIDPGGNPRSVLGDPDKMAAEFAKGATFKYTDPRPSTWTDTSDVWMQGYWFYEWADGNLQIKAIDPAAQTVSTKTASMYSVKAGQRYYYYNVLEELDSPGEWYLDRATGKLYLYPPSDLTGASVQLSLLADPMAVLNGCSNVTFSNLTFEGSRGDGIVITDGTSNTVADCTLRLLGGRAVTIGDTSVSAGPHGGSGNEVRGCHIQATGQGGIALAGGDRATLTPARNRAVGNEIHDYSRLQLTYSPAVELAGVGNHVANNHIYDAPHVAILFRGNDHVIEYNEINDVVKETNDAGAIYAGREWTGRGTVIRYNFLHDIVGSGGSHFASGVYLDDCFCGTTAFGNIFYKVDTAFQVGGGRDNVIRNNIMLSSGRSVTLDERGLNWAAANVAPGGAWGMYDMLAAVPYQEEPWRSRYPNLVNIADDQPAYPKYDVVEYNALYTVAALSIAPSARTYGTVDHNLTLTADPGVVTVVDGKPALGNDDLIAAQLPGYQRIPMKRIGLS</sequence>
<dbReference type="InterPro" id="IPR011050">
    <property type="entry name" value="Pectin_lyase_fold/virulence"/>
</dbReference>
<dbReference type="InterPro" id="IPR006311">
    <property type="entry name" value="TAT_signal"/>
</dbReference>
<feature type="chain" id="PRO_5046094818" evidence="1">
    <location>
        <begin position="32"/>
        <end position="718"/>
    </location>
</feature>